<evidence type="ECO:0000259" key="17">
    <source>
        <dbReference type="PROSITE" id="PS50886"/>
    </source>
</evidence>
<accession>A0A1Z4JMP3</accession>
<dbReference type="Pfam" id="PF17759">
    <property type="entry name" value="tRNA_synthFbeta"/>
    <property type="match status" value="1"/>
</dbReference>
<evidence type="ECO:0000256" key="13">
    <source>
        <dbReference type="ARBA" id="ARBA00023146"/>
    </source>
</evidence>
<keyword evidence="21" id="KW-1185">Reference proteome</keyword>
<keyword evidence="13 15" id="KW-0030">Aminoacyl-tRNA synthetase</keyword>
<comment type="subcellular location">
    <subcellularLocation>
        <location evidence="1 15">Cytoplasm</location>
    </subcellularLocation>
</comment>
<evidence type="ECO:0000256" key="1">
    <source>
        <dbReference type="ARBA" id="ARBA00004496"/>
    </source>
</evidence>
<evidence type="ECO:0000256" key="12">
    <source>
        <dbReference type="ARBA" id="ARBA00022917"/>
    </source>
</evidence>
<keyword evidence="9 15" id="KW-0067">ATP-binding</keyword>
<feature type="domain" description="B5" evidence="19">
    <location>
        <begin position="411"/>
        <end position="496"/>
    </location>
</feature>
<dbReference type="GO" id="GO:0004826">
    <property type="term" value="F:phenylalanine-tRNA ligase activity"/>
    <property type="evidence" value="ECO:0007669"/>
    <property type="project" value="UniProtKB-UniRule"/>
</dbReference>
<keyword evidence="6 15" id="KW-0436">Ligase</keyword>
<evidence type="ECO:0000256" key="5">
    <source>
        <dbReference type="ARBA" id="ARBA00022555"/>
    </source>
</evidence>
<dbReference type="InterPro" id="IPR041616">
    <property type="entry name" value="PheRS_beta_core"/>
</dbReference>
<dbReference type="CDD" id="cd02796">
    <property type="entry name" value="tRNA_bind_bactPheRS"/>
    <property type="match status" value="1"/>
</dbReference>
<organism evidence="20 21">
    <name type="scientific">Leptolyngbya boryana NIES-2135</name>
    <dbReference type="NCBI Taxonomy" id="1973484"/>
    <lineage>
        <taxon>Bacteria</taxon>
        <taxon>Bacillati</taxon>
        <taxon>Cyanobacteriota</taxon>
        <taxon>Cyanophyceae</taxon>
        <taxon>Leptolyngbyales</taxon>
        <taxon>Leptolyngbyaceae</taxon>
        <taxon>Leptolyngbya group</taxon>
        <taxon>Leptolyngbya</taxon>
    </lineage>
</organism>
<proteinExistence type="inferred from homology"/>
<protein>
    <recommendedName>
        <fullName evidence="15">Phenylalanine--tRNA ligase beta subunit</fullName>
        <ecNumber evidence="15">6.1.1.20</ecNumber>
    </recommendedName>
    <alternativeName>
        <fullName evidence="15">Phenylalanyl-tRNA synthetase beta subunit</fullName>
        <shortName evidence="15">PheRS</shortName>
    </alternativeName>
</protein>
<dbReference type="EMBL" id="AP018203">
    <property type="protein sequence ID" value="BAY58035.1"/>
    <property type="molecule type" value="Genomic_DNA"/>
</dbReference>
<reference evidence="20 21" key="1">
    <citation type="submission" date="2017-06" db="EMBL/GenBank/DDBJ databases">
        <title>Genome sequencing of cyanobaciteial culture collection at National Institute for Environmental Studies (NIES).</title>
        <authorList>
            <person name="Hirose Y."/>
            <person name="Shimura Y."/>
            <person name="Fujisawa T."/>
            <person name="Nakamura Y."/>
            <person name="Kawachi M."/>
        </authorList>
    </citation>
    <scope>NUCLEOTIDE SEQUENCE [LARGE SCALE GENOMIC DNA]</scope>
    <source>
        <strain evidence="20 21">NIES-2135</strain>
    </source>
</reference>
<dbReference type="Pfam" id="PF03484">
    <property type="entry name" value="B5"/>
    <property type="match status" value="1"/>
</dbReference>
<dbReference type="PANTHER" id="PTHR10947">
    <property type="entry name" value="PHENYLALANYL-TRNA SYNTHETASE BETA CHAIN AND LEUCINE-RICH REPEAT-CONTAINING PROTEIN 47"/>
    <property type="match status" value="1"/>
</dbReference>
<evidence type="ECO:0000259" key="18">
    <source>
        <dbReference type="PROSITE" id="PS51447"/>
    </source>
</evidence>
<dbReference type="GO" id="GO:0000287">
    <property type="term" value="F:magnesium ion binding"/>
    <property type="evidence" value="ECO:0007669"/>
    <property type="project" value="UniProtKB-UniRule"/>
</dbReference>
<dbReference type="Pfam" id="PF03147">
    <property type="entry name" value="FDX-ACB"/>
    <property type="match status" value="1"/>
</dbReference>
<dbReference type="InterPro" id="IPR002547">
    <property type="entry name" value="tRNA-bd_dom"/>
</dbReference>
<keyword evidence="7 15" id="KW-0479">Metal-binding</keyword>
<keyword evidence="8 15" id="KW-0547">Nucleotide-binding</keyword>
<dbReference type="SMART" id="SM00874">
    <property type="entry name" value="B5"/>
    <property type="match status" value="1"/>
</dbReference>
<name>A0A1Z4JMP3_LEPBY</name>
<dbReference type="InterPro" id="IPR005121">
    <property type="entry name" value="Fdx_antiC-bd"/>
</dbReference>
<comment type="similarity">
    <text evidence="2 15">Belongs to the phenylalanyl-tRNA synthetase beta subunit family. Type 1 subfamily.</text>
</comment>
<evidence type="ECO:0000256" key="7">
    <source>
        <dbReference type="ARBA" id="ARBA00022723"/>
    </source>
</evidence>
<evidence type="ECO:0000256" key="10">
    <source>
        <dbReference type="ARBA" id="ARBA00022842"/>
    </source>
</evidence>
<evidence type="ECO:0000256" key="15">
    <source>
        <dbReference type="HAMAP-Rule" id="MF_00283"/>
    </source>
</evidence>
<dbReference type="PROSITE" id="PS51447">
    <property type="entry name" value="FDX_ACB"/>
    <property type="match status" value="1"/>
</dbReference>
<feature type="binding site" evidence="15">
    <location>
        <position position="474"/>
    </location>
    <ligand>
        <name>Mg(2+)</name>
        <dbReference type="ChEBI" id="CHEBI:18420"/>
        <note>shared with alpha subunit</note>
    </ligand>
</feature>
<evidence type="ECO:0000256" key="8">
    <source>
        <dbReference type="ARBA" id="ARBA00022741"/>
    </source>
</evidence>
<evidence type="ECO:0000256" key="3">
    <source>
        <dbReference type="ARBA" id="ARBA00011209"/>
    </source>
</evidence>
<dbReference type="Gene3D" id="3.30.930.10">
    <property type="entry name" value="Bira Bifunctional Protein, Domain 2"/>
    <property type="match status" value="1"/>
</dbReference>
<dbReference type="GO" id="GO:0000049">
    <property type="term" value="F:tRNA binding"/>
    <property type="evidence" value="ECO:0007669"/>
    <property type="project" value="UniProtKB-UniRule"/>
</dbReference>
<evidence type="ECO:0000256" key="11">
    <source>
        <dbReference type="ARBA" id="ARBA00022884"/>
    </source>
</evidence>
<dbReference type="GO" id="GO:0005524">
    <property type="term" value="F:ATP binding"/>
    <property type="evidence" value="ECO:0007669"/>
    <property type="project" value="UniProtKB-UniRule"/>
</dbReference>
<evidence type="ECO:0000256" key="4">
    <source>
        <dbReference type="ARBA" id="ARBA00022490"/>
    </source>
</evidence>
<evidence type="ECO:0000256" key="9">
    <source>
        <dbReference type="ARBA" id="ARBA00022840"/>
    </source>
</evidence>
<evidence type="ECO:0000259" key="19">
    <source>
        <dbReference type="PROSITE" id="PS51483"/>
    </source>
</evidence>
<feature type="domain" description="FDX-ACB" evidence="18">
    <location>
        <begin position="716"/>
        <end position="809"/>
    </location>
</feature>
<dbReference type="Gene3D" id="3.50.40.10">
    <property type="entry name" value="Phenylalanyl-trna Synthetase, Chain B, domain 3"/>
    <property type="match status" value="1"/>
</dbReference>
<dbReference type="InterPro" id="IPR012340">
    <property type="entry name" value="NA-bd_OB-fold"/>
</dbReference>
<dbReference type="SUPFAM" id="SSF46955">
    <property type="entry name" value="Putative DNA-binding domain"/>
    <property type="match status" value="1"/>
</dbReference>
<dbReference type="InterPro" id="IPR036690">
    <property type="entry name" value="Fdx_antiC-bd_sf"/>
</dbReference>
<dbReference type="Gene3D" id="3.30.70.380">
    <property type="entry name" value="Ferrodoxin-fold anticodon-binding domain"/>
    <property type="match status" value="1"/>
</dbReference>
<dbReference type="PANTHER" id="PTHR10947:SF0">
    <property type="entry name" value="PHENYLALANINE--TRNA LIGASE BETA SUBUNIT"/>
    <property type="match status" value="1"/>
</dbReference>
<dbReference type="HAMAP" id="MF_00283">
    <property type="entry name" value="Phe_tRNA_synth_beta1"/>
    <property type="match status" value="1"/>
</dbReference>
<feature type="binding site" evidence="15">
    <location>
        <position position="484"/>
    </location>
    <ligand>
        <name>Mg(2+)</name>
        <dbReference type="ChEBI" id="CHEBI:18420"/>
        <note>shared with alpha subunit</note>
    </ligand>
</feature>
<comment type="catalytic activity">
    <reaction evidence="14 15">
        <text>tRNA(Phe) + L-phenylalanine + ATP = L-phenylalanyl-tRNA(Phe) + AMP + diphosphate + H(+)</text>
        <dbReference type="Rhea" id="RHEA:19413"/>
        <dbReference type="Rhea" id="RHEA-COMP:9668"/>
        <dbReference type="Rhea" id="RHEA-COMP:9699"/>
        <dbReference type="ChEBI" id="CHEBI:15378"/>
        <dbReference type="ChEBI" id="CHEBI:30616"/>
        <dbReference type="ChEBI" id="CHEBI:33019"/>
        <dbReference type="ChEBI" id="CHEBI:58095"/>
        <dbReference type="ChEBI" id="CHEBI:78442"/>
        <dbReference type="ChEBI" id="CHEBI:78531"/>
        <dbReference type="ChEBI" id="CHEBI:456215"/>
        <dbReference type="EC" id="6.1.1.20"/>
    </reaction>
</comment>
<dbReference type="InterPro" id="IPR020825">
    <property type="entry name" value="Phe-tRNA_synthase-like_B3/B4"/>
</dbReference>
<evidence type="ECO:0000256" key="6">
    <source>
        <dbReference type="ARBA" id="ARBA00022598"/>
    </source>
</evidence>
<dbReference type="InterPro" id="IPR045060">
    <property type="entry name" value="Phe-tRNA-ligase_IIc_bsu"/>
</dbReference>
<feature type="binding site" evidence="15">
    <location>
        <position position="480"/>
    </location>
    <ligand>
        <name>Mg(2+)</name>
        <dbReference type="ChEBI" id="CHEBI:18420"/>
        <note>shared with alpha subunit</note>
    </ligand>
</feature>
<gene>
    <name evidence="15" type="primary">pheT</name>
    <name evidence="20" type="ORF">NIES2135_49080</name>
</gene>
<keyword evidence="4 15" id="KW-0963">Cytoplasm</keyword>
<dbReference type="AlphaFoldDB" id="A0A1Z4JMP3"/>
<dbReference type="InterPro" id="IPR005147">
    <property type="entry name" value="tRNA_synthase_B5-dom"/>
</dbReference>
<comment type="cofactor">
    <cofactor evidence="15">
        <name>Mg(2+)</name>
        <dbReference type="ChEBI" id="CHEBI:18420"/>
    </cofactor>
    <text evidence="15">Binds 2 magnesium ions per tetramer.</text>
</comment>
<comment type="subunit">
    <text evidence="3 15">Tetramer of two alpha and two beta subunits.</text>
</comment>
<dbReference type="InterPro" id="IPR009061">
    <property type="entry name" value="DNA-bd_dom_put_sf"/>
</dbReference>
<sequence length="810" mass="89636">MRISLNWLRELVDISMTPEALAEKLTMAGFEVEDIEDRRTWADGVVVGKVLTREQHPNADRLSLCTVDIGAESPSQIVCGAANVRADIFVAVATLGTYLPNVDLKIKPAKLRGVESKGMICSLSELGLTKESEGIHIFDETVTGALTPGMDVRPLLGLDDAILDLTSTANRADALSMVGIAREVAALTGATLRLPEPSVPESQKTKSVSIKISDAQACPAYIGTLIENVKIAPSPLWLQRRLLASGVRSINNIVDITNYIMLEWGQPLHAFDFDSLVKVAGTDQIEMGVRFARSGELVKTLDGQDRTLQEQALLITVNDKPTMLAGVFGGEETEVSDSTQHVFLEAAIFDSAAIRKSGRSQGLRTEASARYERGVNWAGLETAARRAVQLILELAGGTITAQETVDTRQGSLTRSISLRLERVREVLGMVELGDDVGELQAKDVEHTLTALGCELKSTGSETWNVTVPPYRYRDLEREIDLIEEIARLYGYNNFSDTLPAKTEPGYLSIEQLISRKVREAFRGMGLTELIHYSLGKPGEERQIVLANPLFTEYSALRTDLINGLIEAFQYNLEQGNGALNGFEIGHVFTQEEDLIEAEAIAGILGGDQSQGKWVRGGKDQPMTWFEAKGILESVFDRVGLPVEFQPDRRDPRLHPGRTASLWVRGDRLGTFGQLHPQLRQERGLPDEVYVFQLDLEVIIRHLETDEAMVPVFKSFSTYPASDRDIAFYASREVGVSDLERTIVKAGGKLLESVELFDEYKGDRVPEGQRSLAFRLVYRADDRTLKDEDVDPVHQKVREALVEKFRVELRS</sequence>
<dbReference type="NCBIfam" id="TIGR00472">
    <property type="entry name" value="pheT_bact"/>
    <property type="match status" value="1"/>
</dbReference>
<dbReference type="FunFam" id="2.40.50.140:FF:000045">
    <property type="entry name" value="Phenylalanine--tRNA ligase beta subunit"/>
    <property type="match status" value="1"/>
</dbReference>
<evidence type="ECO:0000313" key="21">
    <source>
        <dbReference type="Proteomes" id="UP000217895"/>
    </source>
</evidence>
<dbReference type="SUPFAM" id="SSF56037">
    <property type="entry name" value="PheT/TilS domain"/>
    <property type="match status" value="1"/>
</dbReference>
<keyword evidence="11 16" id="KW-0694">RNA-binding</keyword>
<keyword evidence="12 15" id="KW-0648">Protein biosynthesis</keyword>
<dbReference type="InterPro" id="IPR033714">
    <property type="entry name" value="tRNA_bind_bactPheRS"/>
</dbReference>
<evidence type="ECO:0000313" key="20">
    <source>
        <dbReference type="EMBL" id="BAY58035.1"/>
    </source>
</evidence>
<dbReference type="SUPFAM" id="SSF54991">
    <property type="entry name" value="Anticodon-binding domain of PheRS"/>
    <property type="match status" value="1"/>
</dbReference>
<evidence type="ECO:0000256" key="2">
    <source>
        <dbReference type="ARBA" id="ARBA00008653"/>
    </source>
</evidence>
<dbReference type="FunFam" id="3.50.40.10:FF:000001">
    <property type="entry name" value="Phenylalanine--tRNA ligase beta subunit"/>
    <property type="match status" value="1"/>
</dbReference>
<dbReference type="PROSITE" id="PS51483">
    <property type="entry name" value="B5"/>
    <property type="match status" value="1"/>
</dbReference>
<dbReference type="Pfam" id="PF01588">
    <property type="entry name" value="tRNA_bind"/>
    <property type="match status" value="1"/>
</dbReference>
<dbReference type="Proteomes" id="UP000217895">
    <property type="component" value="Chromosome"/>
</dbReference>
<evidence type="ECO:0000256" key="14">
    <source>
        <dbReference type="ARBA" id="ARBA00049255"/>
    </source>
</evidence>
<dbReference type="CDD" id="cd00769">
    <property type="entry name" value="PheRS_beta_core"/>
    <property type="match status" value="1"/>
</dbReference>
<feature type="domain" description="TRNA-binding" evidence="17">
    <location>
        <begin position="39"/>
        <end position="153"/>
    </location>
</feature>
<feature type="binding site" evidence="15">
    <location>
        <position position="483"/>
    </location>
    <ligand>
        <name>Mg(2+)</name>
        <dbReference type="ChEBI" id="CHEBI:18420"/>
        <note>shared with alpha subunit</note>
    </ligand>
</feature>
<dbReference type="PROSITE" id="PS50886">
    <property type="entry name" value="TRBD"/>
    <property type="match status" value="1"/>
</dbReference>
<dbReference type="Gene3D" id="2.40.50.140">
    <property type="entry name" value="Nucleic acid-binding proteins"/>
    <property type="match status" value="1"/>
</dbReference>
<dbReference type="SUPFAM" id="SSF50249">
    <property type="entry name" value="Nucleic acid-binding proteins"/>
    <property type="match status" value="1"/>
</dbReference>
<dbReference type="GO" id="GO:0009328">
    <property type="term" value="C:phenylalanine-tRNA ligase complex"/>
    <property type="evidence" value="ECO:0007669"/>
    <property type="project" value="TreeGrafter"/>
</dbReference>
<keyword evidence="10 15" id="KW-0460">Magnesium</keyword>
<dbReference type="SMART" id="SM00896">
    <property type="entry name" value="FDX-ACB"/>
    <property type="match status" value="1"/>
</dbReference>
<dbReference type="InterPro" id="IPR004532">
    <property type="entry name" value="Phe-tRNA-ligase_IIc_bsu_bact"/>
</dbReference>
<dbReference type="GO" id="GO:0006432">
    <property type="term" value="P:phenylalanyl-tRNA aminoacylation"/>
    <property type="evidence" value="ECO:0007669"/>
    <property type="project" value="UniProtKB-UniRule"/>
</dbReference>
<dbReference type="SMART" id="SM00873">
    <property type="entry name" value="B3_4"/>
    <property type="match status" value="1"/>
</dbReference>
<dbReference type="InterPro" id="IPR005146">
    <property type="entry name" value="B3/B4_tRNA-bd"/>
</dbReference>
<dbReference type="FunFam" id="3.30.70.380:FF:000001">
    <property type="entry name" value="Phenylalanine--tRNA ligase beta subunit"/>
    <property type="match status" value="1"/>
</dbReference>
<keyword evidence="5 16" id="KW-0820">tRNA-binding</keyword>
<dbReference type="NCBIfam" id="NF045760">
    <property type="entry name" value="YtpR"/>
    <property type="match status" value="1"/>
</dbReference>
<dbReference type="Gene3D" id="3.30.56.10">
    <property type="match status" value="2"/>
</dbReference>
<dbReference type="InterPro" id="IPR045864">
    <property type="entry name" value="aa-tRNA-synth_II/BPL/LPL"/>
</dbReference>
<dbReference type="EC" id="6.1.1.20" evidence="15"/>
<evidence type="ECO:0000256" key="16">
    <source>
        <dbReference type="PROSITE-ProRule" id="PRU00209"/>
    </source>
</evidence>
<dbReference type="SUPFAM" id="SSF55681">
    <property type="entry name" value="Class II aaRS and biotin synthetases"/>
    <property type="match status" value="1"/>
</dbReference>
<dbReference type="Pfam" id="PF03483">
    <property type="entry name" value="B3_4"/>
    <property type="match status" value="1"/>
</dbReference>